<protein>
    <submittedName>
        <fullName evidence="1">Uncharacterized protein</fullName>
    </submittedName>
</protein>
<proteinExistence type="predicted"/>
<reference evidence="2" key="1">
    <citation type="journal article" date="2019" name="Int. J. Syst. Evol. Microbiol.">
        <title>The Global Catalogue of Microorganisms (GCM) 10K type strain sequencing project: providing services to taxonomists for standard genome sequencing and annotation.</title>
        <authorList>
            <consortium name="The Broad Institute Genomics Platform"/>
            <consortium name="The Broad Institute Genome Sequencing Center for Infectious Disease"/>
            <person name="Wu L."/>
            <person name="Ma J."/>
        </authorList>
    </citation>
    <scope>NUCLEOTIDE SEQUENCE [LARGE SCALE GENOMIC DNA]</scope>
    <source>
        <strain evidence="2">KACC 11904</strain>
    </source>
</reference>
<dbReference type="RefSeq" id="WP_270884387.1">
    <property type="nucleotide sequence ID" value="NZ_JAQFVF010000069.1"/>
</dbReference>
<evidence type="ECO:0000313" key="2">
    <source>
        <dbReference type="Proteomes" id="UP001596044"/>
    </source>
</evidence>
<dbReference type="Proteomes" id="UP001596044">
    <property type="component" value="Unassembled WGS sequence"/>
</dbReference>
<sequence length="129" mass="15181">MLLEKITKEVKKLFQLKSSNNSVHRQEEIQHLKKRLMEFDIHFSSLVYQPTEIKKQDLIEISKRVARNGELLNKLTCSEKKISVEQIIINCSDIPLKVLKEHQKFIITMAFILSGPYPSLREYIERSIL</sequence>
<evidence type="ECO:0000313" key="1">
    <source>
        <dbReference type="EMBL" id="MFC5451021.1"/>
    </source>
</evidence>
<accession>A0ABW0KET2</accession>
<comment type="caution">
    <text evidence="1">The sequence shown here is derived from an EMBL/GenBank/DDBJ whole genome shotgun (WGS) entry which is preliminary data.</text>
</comment>
<keyword evidence="2" id="KW-1185">Reference proteome</keyword>
<name>A0ABW0KET2_9BACL</name>
<dbReference type="EMBL" id="JBHSMJ010000031">
    <property type="protein sequence ID" value="MFC5451021.1"/>
    <property type="molecule type" value="Genomic_DNA"/>
</dbReference>
<gene>
    <name evidence="1" type="ORF">ACFPOG_22550</name>
</gene>
<organism evidence="1 2">
    <name type="scientific">Paenibacillus aestuarii</name>
    <dbReference type="NCBI Taxonomy" id="516965"/>
    <lineage>
        <taxon>Bacteria</taxon>
        <taxon>Bacillati</taxon>
        <taxon>Bacillota</taxon>
        <taxon>Bacilli</taxon>
        <taxon>Bacillales</taxon>
        <taxon>Paenibacillaceae</taxon>
        <taxon>Paenibacillus</taxon>
    </lineage>
</organism>